<dbReference type="PROSITE" id="PS00028">
    <property type="entry name" value="ZINC_FINGER_C2H2_1"/>
    <property type="match status" value="1"/>
</dbReference>
<reference evidence="6" key="1">
    <citation type="submission" date="2016-06" db="UniProtKB">
        <authorList>
            <consortium name="WormBaseParasite"/>
        </authorList>
    </citation>
    <scope>IDENTIFICATION</scope>
</reference>
<keyword evidence="1" id="KW-0479">Metal-binding</keyword>
<dbReference type="WBParaSite" id="SSLN_0000741101-mRNA-1">
    <property type="protein sequence ID" value="SSLN_0000741101-mRNA-1"/>
    <property type="gene ID" value="SSLN_0000741101"/>
</dbReference>
<dbReference type="PROSITE" id="PS50157">
    <property type="entry name" value="ZINC_FINGER_C2H2_2"/>
    <property type="match status" value="1"/>
</dbReference>
<evidence type="ECO:0000313" key="5">
    <source>
        <dbReference type="Proteomes" id="UP000275846"/>
    </source>
</evidence>
<organism evidence="6">
    <name type="scientific">Schistocephalus solidus</name>
    <name type="common">Tapeworm</name>
    <dbReference type="NCBI Taxonomy" id="70667"/>
    <lineage>
        <taxon>Eukaryota</taxon>
        <taxon>Metazoa</taxon>
        <taxon>Spiralia</taxon>
        <taxon>Lophotrochozoa</taxon>
        <taxon>Platyhelminthes</taxon>
        <taxon>Cestoda</taxon>
        <taxon>Eucestoda</taxon>
        <taxon>Diphyllobothriidea</taxon>
        <taxon>Diphyllobothriidae</taxon>
        <taxon>Schistocephalus</taxon>
    </lineage>
</organism>
<dbReference type="AlphaFoldDB" id="A0A183SSH8"/>
<dbReference type="Proteomes" id="UP000275846">
    <property type="component" value="Unassembled WGS sequence"/>
</dbReference>
<evidence type="ECO:0000259" key="3">
    <source>
        <dbReference type="PROSITE" id="PS50157"/>
    </source>
</evidence>
<proteinExistence type="predicted"/>
<keyword evidence="1" id="KW-0863">Zinc-finger</keyword>
<evidence type="ECO:0000313" key="4">
    <source>
        <dbReference type="EMBL" id="VDL93561.1"/>
    </source>
</evidence>
<dbReference type="InterPro" id="IPR013087">
    <property type="entry name" value="Znf_C2H2_type"/>
</dbReference>
<evidence type="ECO:0000313" key="6">
    <source>
        <dbReference type="WBParaSite" id="SSLN_0000741101-mRNA-1"/>
    </source>
</evidence>
<evidence type="ECO:0000256" key="1">
    <source>
        <dbReference type="PROSITE-ProRule" id="PRU00042"/>
    </source>
</evidence>
<feature type="region of interest" description="Disordered" evidence="2">
    <location>
        <begin position="181"/>
        <end position="210"/>
    </location>
</feature>
<gene>
    <name evidence="4" type="ORF">SSLN_LOCUS7176</name>
</gene>
<feature type="compositionally biased region" description="Basic residues" evidence="2">
    <location>
        <begin position="182"/>
        <end position="192"/>
    </location>
</feature>
<keyword evidence="5" id="KW-1185">Reference proteome</keyword>
<protein>
    <submittedName>
        <fullName evidence="6">C2H2-type domain-containing protein</fullName>
    </submittedName>
</protein>
<dbReference type="GO" id="GO:0008270">
    <property type="term" value="F:zinc ion binding"/>
    <property type="evidence" value="ECO:0007669"/>
    <property type="project" value="UniProtKB-KW"/>
</dbReference>
<dbReference type="SMART" id="SM00355">
    <property type="entry name" value="ZnF_C2H2"/>
    <property type="match status" value="1"/>
</dbReference>
<sequence>MKNFFKSIKAIYDPCIKGTAPLLSSDGTKLRTEKSQILERLAEHFRSVLNCSPAISDAAIDRLPQVDTNKDMDLPPFVPETIQAVQQISSGKAPGSDAIPPEVYKHGKIFPRILLNHLNGHIEQGLLPESQCVIRRYRGTTDMIFAATSYKKEDLANDRLAWRRSVQTGSAIYEANRIAAAKAKRARPHPNTHRLVPAPPQPPLPSPSLPLPPPQLAMGMRRAFTHRMGLFAHMRIDDRKIPHNADNTDTPCTPYAPAIHTATATPTTINDLPPASSDFSCPYCARNFTSRIGLVGHLRIHRTEAGEPVWWYAQGQFRSCQPPAPSPISGLLDSVITAVSGGGGGASAVGSAEGYYHFKLIHALVTVPAPPRWTSSDYDGRTVRFEHSVDKYMARAQQTVLRSGTSGRVMRRENGLVVPVPPPSIERPLQRPGRFNTRVTRARNPCGSRTRRLDDAHQRRSIAQLRACPSHVTRCFARCS</sequence>
<keyword evidence="1" id="KW-0862">Zinc</keyword>
<feature type="domain" description="C2H2-type" evidence="3">
    <location>
        <begin position="279"/>
        <end position="306"/>
    </location>
</feature>
<feature type="compositionally biased region" description="Pro residues" evidence="2">
    <location>
        <begin position="197"/>
        <end position="210"/>
    </location>
</feature>
<accession>A0A183SSH8</accession>
<dbReference type="EMBL" id="UYSU01034022">
    <property type="protein sequence ID" value="VDL93561.1"/>
    <property type="molecule type" value="Genomic_DNA"/>
</dbReference>
<name>A0A183SSH8_SCHSO</name>
<evidence type="ECO:0000256" key="2">
    <source>
        <dbReference type="SAM" id="MobiDB-lite"/>
    </source>
</evidence>
<dbReference type="OrthoDB" id="10070415at2759"/>
<reference evidence="4 5" key="2">
    <citation type="submission" date="2018-11" db="EMBL/GenBank/DDBJ databases">
        <authorList>
            <consortium name="Pathogen Informatics"/>
        </authorList>
    </citation>
    <scope>NUCLEOTIDE SEQUENCE [LARGE SCALE GENOMIC DNA]</scope>
    <source>
        <strain evidence="4 5">NST_G2</strain>
    </source>
</reference>